<name>A0A917H8E1_9BACT</name>
<dbReference type="EMBL" id="BMGT01000001">
    <property type="protein sequence ID" value="GGG70813.1"/>
    <property type="molecule type" value="Genomic_DNA"/>
</dbReference>
<dbReference type="Gene3D" id="2.130.10.10">
    <property type="entry name" value="YVTN repeat-like/Quinoprotein amine dehydrogenase"/>
    <property type="match status" value="1"/>
</dbReference>
<reference evidence="1" key="2">
    <citation type="submission" date="2020-09" db="EMBL/GenBank/DDBJ databases">
        <authorList>
            <person name="Sun Q."/>
            <person name="Zhou Y."/>
        </authorList>
    </citation>
    <scope>NUCLEOTIDE SEQUENCE</scope>
    <source>
        <strain evidence="1">CGMCC 1.12997</strain>
    </source>
</reference>
<comment type="caution">
    <text evidence="1">The sequence shown here is derived from an EMBL/GenBank/DDBJ whole genome shotgun (WGS) entry which is preliminary data.</text>
</comment>
<protein>
    <recommendedName>
        <fullName evidence="3">YVTN family beta-propeller protein</fullName>
    </recommendedName>
</protein>
<dbReference type="RefSeq" id="WP_188553108.1">
    <property type="nucleotide sequence ID" value="NZ_BMGT01000001.1"/>
</dbReference>
<accession>A0A917H8E1</accession>
<keyword evidence="2" id="KW-1185">Reference proteome</keyword>
<evidence type="ECO:0000313" key="1">
    <source>
        <dbReference type="EMBL" id="GGG70813.1"/>
    </source>
</evidence>
<proteinExistence type="predicted"/>
<dbReference type="InterPro" id="IPR015943">
    <property type="entry name" value="WD40/YVTN_repeat-like_dom_sf"/>
</dbReference>
<dbReference type="SUPFAM" id="SSF69322">
    <property type="entry name" value="Tricorn protease domain 2"/>
    <property type="match status" value="1"/>
</dbReference>
<dbReference type="PROSITE" id="PS51257">
    <property type="entry name" value="PROKAR_LIPOPROTEIN"/>
    <property type="match status" value="1"/>
</dbReference>
<reference evidence="1" key="1">
    <citation type="journal article" date="2014" name="Int. J. Syst. Evol. Microbiol.">
        <title>Complete genome sequence of Corynebacterium casei LMG S-19264T (=DSM 44701T), isolated from a smear-ripened cheese.</title>
        <authorList>
            <consortium name="US DOE Joint Genome Institute (JGI-PGF)"/>
            <person name="Walter F."/>
            <person name="Albersmeier A."/>
            <person name="Kalinowski J."/>
            <person name="Ruckert C."/>
        </authorList>
    </citation>
    <scope>NUCLEOTIDE SEQUENCE</scope>
    <source>
        <strain evidence="1">CGMCC 1.12997</strain>
    </source>
</reference>
<evidence type="ECO:0008006" key="3">
    <source>
        <dbReference type="Google" id="ProtNLM"/>
    </source>
</evidence>
<organism evidence="1 2">
    <name type="scientific">Edaphobacter dinghuensis</name>
    <dbReference type="NCBI Taxonomy" id="1560005"/>
    <lineage>
        <taxon>Bacteria</taxon>
        <taxon>Pseudomonadati</taxon>
        <taxon>Acidobacteriota</taxon>
        <taxon>Terriglobia</taxon>
        <taxon>Terriglobales</taxon>
        <taxon>Acidobacteriaceae</taxon>
        <taxon>Edaphobacter</taxon>
    </lineage>
</organism>
<evidence type="ECO:0000313" key="2">
    <source>
        <dbReference type="Proteomes" id="UP000647241"/>
    </source>
</evidence>
<dbReference type="Proteomes" id="UP000647241">
    <property type="component" value="Unassembled WGS sequence"/>
</dbReference>
<gene>
    <name evidence="1" type="ORF">GCM10011585_11290</name>
</gene>
<dbReference type="AlphaFoldDB" id="A0A917H8E1"/>
<sequence>MRRFVGLVILLLFTIPFGVSISGCAKKSAAVVFCNGGDSGPQVGQLTTITLTPKVYGISLNYGSIGQITAPSATDCKGNSVSVPSYTYGSSDTSKSIVDVQPTTGRVCAGTWNRNSGAGVADYTYCIPNNKTGTFFVVASADGANSNPLPVYVHPVVTSVVLGPPSATSADCTGSDPATNCSPAAYSTSTTSCTINPSNGCCTQPLATSTAYVSNACLSQGTTGQLAARVYAGTGSSQVNISCQVGHPTYTPQTASIVTIDQNGVATAQAPGSTIITSNLSNAGSSAGFFSTCPPKSIVLSAPGFSGDSASINPNNPLPLNAVVTDTNGTVLTGLTLEFVSTTPTTIPGNSTITPLFPGAAGITAICQPPSCNPSPFNQIGLFGNGTPILSNEFNVTSIGKNSTALYIGSTNSQYIVPVDFTTNVIGNPVRLPYVPNSMVISNDGSSIYMGSANELMTFNALTNSLSAQDITVMGQVLAVSPDNTLLVVTDPSRQLIYLYSTTGTTATASAIQTQYGGIGTHAEFSPDSQTAYITTTTNQLLVHSTLTGWSSINLSDPATDVAITVPSAGAFLAGSTTTARGQCPVTTTTTINGLPSTTNVFYPDAGVTAPATDLIAATNDGKHILGATAASDSLIDISLPNGVPTGQCDPAGTKFDATPGAPLTLAGVTPTAITGVDPTSDSTVAFVTYTGTGGVVPYYTPGTGTIANIPLLQVTGNPSAPIAPVAGVVSADNFTFYVGTSGDNEVHLIDRTTLVDQPTKAIAPNLPPISGSGYAVPNLLVQRPRKSTS</sequence>